<keyword evidence="1" id="KW-0472">Membrane</keyword>
<gene>
    <name evidence="2" type="ORF">US50_C0053G0005</name>
</gene>
<protein>
    <submittedName>
        <fullName evidence="2">Uncharacterized protein</fullName>
    </submittedName>
</protein>
<dbReference type="AlphaFoldDB" id="A0A0G0JC16"/>
<evidence type="ECO:0000313" key="2">
    <source>
        <dbReference type="EMBL" id="KKQ34309.1"/>
    </source>
</evidence>
<keyword evidence="1" id="KW-0812">Transmembrane</keyword>
<name>A0A0G0JC16_9BACT</name>
<organism evidence="2 3">
    <name type="scientific">Candidatus Nomurabacteria bacterium GW2011_GWB1_37_5</name>
    <dbReference type="NCBI Taxonomy" id="1618742"/>
    <lineage>
        <taxon>Bacteria</taxon>
        <taxon>Candidatus Nomuraibacteriota</taxon>
    </lineage>
</organism>
<evidence type="ECO:0000313" key="3">
    <source>
        <dbReference type="Proteomes" id="UP000033876"/>
    </source>
</evidence>
<dbReference type="Proteomes" id="UP000033876">
    <property type="component" value="Unassembled WGS sequence"/>
</dbReference>
<reference evidence="2 3" key="1">
    <citation type="journal article" date="2015" name="Nature">
        <title>rRNA introns, odd ribosomes, and small enigmatic genomes across a large radiation of phyla.</title>
        <authorList>
            <person name="Brown C.T."/>
            <person name="Hug L.A."/>
            <person name="Thomas B.C."/>
            <person name="Sharon I."/>
            <person name="Castelle C.J."/>
            <person name="Singh A."/>
            <person name="Wilkins M.J."/>
            <person name="Williams K.H."/>
            <person name="Banfield J.F."/>
        </authorList>
    </citation>
    <scope>NUCLEOTIDE SEQUENCE [LARGE SCALE GENOMIC DNA]</scope>
</reference>
<comment type="caution">
    <text evidence="2">The sequence shown here is derived from an EMBL/GenBank/DDBJ whole genome shotgun (WGS) entry which is preliminary data.</text>
</comment>
<feature type="transmembrane region" description="Helical" evidence="1">
    <location>
        <begin position="12"/>
        <end position="33"/>
    </location>
</feature>
<proteinExistence type="predicted"/>
<dbReference type="EMBL" id="LBTF01000053">
    <property type="protein sequence ID" value="KKQ34309.1"/>
    <property type="molecule type" value="Genomic_DNA"/>
</dbReference>
<keyword evidence="1" id="KW-1133">Transmembrane helix</keyword>
<sequence length="93" mass="10592">METIWNLIVEHPIVIILIGVIILTTIGRVIYYSRIPPSGYCKKCNKALYSYNAKNNDEHGNPICRFCAEEIAKKEAQADYMRQGKTLPHAKLV</sequence>
<accession>A0A0G0JC16</accession>
<evidence type="ECO:0000256" key="1">
    <source>
        <dbReference type="SAM" id="Phobius"/>
    </source>
</evidence>